<reference evidence="2" key="1">
    <citation type="submission" date="2020-11" db="EMBL/GenBank/DDBJ databases">
        <authorList>
            <person name="Tran Van P."/>
        </authorList>
    </citation>
    <scope>NUCLEOTIDE SEQUENCE</scope>
</reference>
<feature type="compositionally biased region" description="Basic and acidic residues" evidence="1">
    <location>
        <begin position="1"/>
        <end position="25"/>
    </location>
</feature>
<dbReference type="PROSITE" id="PS00019">
    <property type="entry name" value="ACTININ_1"/>
    <property type="match status" value="1"/>
</dbReference>
<feature type="region of interest" description="Disordered" evidence="1">
    <location>
        <begin position="1"/>
        <end position="134"/>
    </location>
</feature>
<proteinExistence type="predicted"/>
<dbReference type="InterPro" id="IPR036872">
    <property type="entry name" value="CH_dom_sf"/>
</dbReference>
<name>A0A7R9DEI2_TIMCR</name>
<evidence type="ECO:0000313" key="2">
    <source>
        <dbReference type="EMBL" id="CAD7412361.1"/>
    </source>
</evidence>
<feature type="compositionally biased region" description="Polar residues" evidence="1">
    <location>
        <begin position="95"/>
        <end position="106"/>
    </location>
</feature>
<protein>
    <submittedName>
        <fullName evidence="2">Uncharacterized protein</fullName>
    </submittedName>
</protein>
<dbReference type="SUPFAM" id="SSF47576">
    <property type="entry name" value="Calponin-homology domain, CH-domain"/>
    <property type="match status" value="1"/>
</dbReference>
<sequence length="210" mass="23964">MKRRDFDNLRKSWEPDRTPDSRRSSTDQASLRPHTLTDESPYSDLDSPVSGSRLSLSPVGVEEQADDDGPPRSPLQDESARVLGAPTPPRLTGSWRPSRQPLTLHTSRVRETTPFKPWHSGPIPAQHDHAGPGEETKMTQREDVLKFEQGRIKALQEERLAIQKKTFTKWMNSFLQKNSSPESLPPVRWKKTVQENMTREEVLITCTVQF</sequence>
<dbReference type="InterPro" id="IPR001589">
    <property type="entry name" value="Actinin_actin-bd_CS"/>
</dbReference>
<gene>
    <name evidence="2" type="ORF">TCEB3V08_LOCUS11353</name>
</gene>
<dbReference type="EMBL" id="OC322834">
    <property type="protein sequence ID" value="CAD7412361.1"/>
    <property type="molecule type" value="Genomic_DNA"/>
</dbReference>
<organism evidence="2">
    <name type="scientific">Timema cristinae</name>
    <name type="common">Walking stick</name>
    <dbReference type="NCBI Taxonomy" id="61476"/>
    <lineage>
        <taxon>Eukaryota</taxon>
        <taxon>Metazoa</taxon>
        <taxon>Ecdysozoa</taxon>
        <taxon>Arthropoda</taxon>
        <taxon>Hexapoda</taxon>
        <taxon>Insecta</taxon>
        <taxon>Pterygota</taxon>
        <taxon>Neoptera</taxon>
        <taxon>Polyneoptera</taxon>
        <taxon>Phasmatodea</taxon>
        <taxon>Timematodea</taxon>
        <taxon>Timematoidea</taxon>
        <taxon>Timematidae</taxon>
        <taxon>Timema</taxon>
    </lineage>
</organism>
<evidence type="ECO:0000256" key="1">
    <source>
        <dbReference type="SAM" id="MobiDB-lite"/>
    </source>
</evidence>
<dbReference type="AlphaFoldDB" id="A0A7R9DEI2"/>
<accession>A0A7R9DEI2</accession>